<evidence type="ECO:0000313" key="2">
    <source>
        <dbReference type="Proteomes" id="UP000007797"/>
    </source>
</evidence>
<dbReference type="OMA" id="QIKDLVW"/>
<organism evidence="1 2">
    <name type="scientific">Cavenderia fasciculata</name>
    <name type="common">Slime mold</name>
    <name type="synonym">Dictyostelium fasciculatum</name>
    <dbReference type="NCBI Taxonomy" id="261658"/>
    <lineage>
        <taxon>Eukaryota</taxon>
        <taxon>Amoebozoa</taxon>
        <taxon>Evosea</taxon>
        <taxon>Eumycetozoa</taxon>
        <taxon>Dictyostelia</taxon>
        <taxon>Acytosteliales</taxon>
        <taxon>Cavenderiaceae</taxon>
        <taxon>Cavenderia</taxon>
    </lineage>
</organism>
<dbReference type="GeneID" id="14868402"/>
<dbReference type="KEGG" id="dfa:DFA_09327"/>
<keyword evidence="2" id="KW-1185">Reference proteome</keyword>
<dbReference type="RefSeq" id="XP_004354681.1">
    <property type="nucleotide sequence ID" value="XM_004354629.1"/>
</dbReference>
<name>F4Q7B5_CACFS</name>
<dbReference type="Proteomes" id="UP000007797">
    <property type="component" value="Unassembled WGS sequence"/>
</dbReference>
<gene>
    <name evidence="1" type="ORF">DFA_09327</name>
</gene>
<proteinExistence type="predicted"/>
<evidence type="ECO:0000313" key="1">
    <source>
        <dbReference type="EMBL" id="EGG16297.1"/>
    </source>
</evidence>
<protein>
    <submittedName>
        <fullName evidence="1">Uncharacterized protein</fullName>
    </submittedName>
</protein>
<sequence length="64" mass="6955">MTVLKSGSFSLVKSRLPLIDIAKRFQVKDLVWVDADLPLTANDEGLSEMSFASMGRVNLTGTAL</sequence>
<reference evidence="2" key="1">
    <citation type="journal article" date="2011" name="Genome Res.">
        <title>Phylogeny-wide analysis of social amoeba genomes highlights ancient origins for complex intercellular communication.</title>
        <authorList>
            <person name="Heidel A.J."/>
            <person name="Lawal H.M."/>
            <person name="Felder M."/>
            <person name="Schilde C."/>
            <person name="Helps N.R."/>
            <person name="Tunggal B."/>
            <person name="Rivero F."/>
            <person name="John U."/>
            <person name="Schleicher M."/>
            <person name="Eichinger L."/>
            <person name="Platzer M."/>
            <person name="Noegel A.A."/>
            <person name="Schaap P."/>
            <person name="Gloeckner G."/>
        </authorList>
    </citation>
    <scope>NUCLEOTIDE SEQUENCE [LARGE SCALE GENOMIC DNA]</scope>
    <source>
        <strain evidence="2">SH3</strain>
    </source>
</reference>
<dbReference type="OrthoDB" id="17108at2759"/>
<dbReference type="AlphaFoldDB" id="F4Q7B5"/>
<dbReference type="EMBL" id="GL883024">
    <property type="protein sequence ID" value="EGG16297.1"/>
    <property type="molecule type" value="Genomic_DNA"/>
</dbReference>
<accession>F4Q7B5</accession>